<evidence type="ECO:0000256" key="10">
    <source>
        <dbReference type="RuleBase" id="RU004387"/>
    </source>
</evidence>
<dbReference type="PRINTS" id="PR00932">
    <property type="entry name" value="AMINO1PTASE"/>
</dbReference>
<proteinExistence type="inferred from homology"/>
<dbReference type="PANTHER" id="PTHR28570">
    <property type="entry name" value="ASPARTYL AMINOPEPTIDASE"/>
    <property type="match status" value="1"/>
</dbReference>
<dbReference type="SUPFAM" id="SSF53187">
    <property type="entry name" value="Zn-dependent exopeptidases"/>
    <property type="match status" value="1"/>
</dbReference>
<gene>
    <name evidence="11" type="ORF">HMPREF0179_01095</name>
</gene>
<dbReference type="Gene3D" id="3.40.630.10">
    <property type="entry name" value="Zn peptidases"/>
    <property type="match status" value="1"/>
</dbReference>
<evidence type="ECO:0000256" key="5">
    <source>
        <dbReference type="ARBA" id="ARBA00022723"/>
    </source>
</evidence>
<keyword evidence="3 9" id="KW-0031">Aminopeptidase</keyword>
<dbReference type="PANTHER" id="PTHR28570:SF2">
    <property type="entry name" value="M18 FAMILY AMINOPEPTIDASE 1-RELATED"/>
    <property type="match status" value="1"/>
</dbReference>
<evidence type="ECO:0000256" key="7">
    <source>
        <dbReference type="ARBA" id="ARBA00022833"/>
    </source>
</evidence>
<keyword evidence="8 9" id="KW-0482">Metalloprotease</keyword>
<evidence type="ECO:0000256" key="4">
    <source>
        <dbReference type="ARBA" id="ARBA00022670"/>
    </source>
</evidence>
<name>E5Y4I3_BILW3</name>
<dbReference type="GO" id="GO:0005737">
    <property type="term" value="C:cytoplasm"/>
    <property type="evidence" value="ECO:0007669"/>
    <property type="project" value="UniProtKB-ARBA"/>
</dbReference>
<dbReference type="GO" id="GO:0006508">
    <property type="term" value="P:proteolysis"/>
    <property type="evidence" value="ECO:0007669"/>
    <property type="project" value="UniProtKB-KW"/>
</dbReference>
<evidence type="ECO:0000256" key="1">
    <source>
        <dbReference type="ARBA" id="ARBA00001947"/>
    </source>
</evidence>
<evidence type="ECO:0000256" key="3">
    <source>
        <dbReference type="ARBA" id="ARBA00022438"/>
    </source>
</evidence>
<dbReference type="InterPro" id="IPR001948">
    <property type="entry name" value="Peptidase_M18"/>
</dbReference>
<dbReference type="EC" id="3.4.11.-" evidence="10"/>
<dbReference type="Proteomes" id="UP000006034">
    <property type="component" value="Unassembled WGS sequence"/>
</dbReference>
<dbReference type="SUPFAM" id="SSF101821">
    <property type="entry name" value="Aminopeptidase/glucanase lid domain"/>
    <property type="match status" value="1"/>
</dbReference>
<dbReference type="GO" id="GO:0008270">
    <property type="term" value="F:zinc ion binding"/>
    <property type="evidence" value="ECO:0007669"/>
    <property type="project" value="InterPro"/>
</dbReference>
<dbReference type="OrthoDB" id="5288740at2"/>
<accession>E5Y4I3</accession>
<dbReference type="GeneID" id="78086235"/>
<dbReference type="NCBIfam" id="NF002600">
    <property type="entry name" value="PRK02256.1"/>
    <property type="match status" value="1"/>
</dbReference>
<keyword evidence="7 9" id="KW-0862">Zinc</keyword>
<dbReference type="eggNOG" id="COG1362">
    <property type="taxonomic scope" value="Bacteria"/>
</dbReference>
<comment type="similarity">
    <text evidence="2 9">Belongs to the peptidase M18 family.</text>
</comment>
<dbReference type="HOGENOM" id="CLU_590123_0_0_7"/>
<dbReference type="AlphaFoldDB" id="E5Y4I3"/>
<dbReference type="EMBL" id="ADCP02000001">
    <property type="protein sequence ID" value="EFV45091.1"/>
    <property type="molecule type" value="Genomic_DNA"/>
</dbReference>
<evidence type="ECO:0000256" key="9">
    <source>
        <dbReference type="RuleBase" id="RU004386"/>
    </source>
</evidence>
<organism evidence="11 12">
    <name type="scientific">Bilophila wadsworthia (strain 3_1_6)</name>
    <dbReference type="NCBI Taxonomy" id="563192"/>
    <lineage>
        <taxon>Bacteria</taxon>
        <taxon>Pseudomonadati</taxon>
        <taxon>Thermodesulfobacteriota</taxon>
        <taxon>Desulfovibrionia</taxon>
        <taxon>Desulfovibrionales</taxon>
        <taxon>Desulfovibrionaceae</taxon>
        <taxon>Bilophila</taxon>
    </lineage>
</organism>
<dbReference type="Gene3D" id="2.30.250.10">
    <property type="entry name" value="Aminopeptidase i, Domain 2"/>
    <property type="match status" value="1"/>
</dbReference>
<dbReference type="STRING" id="563192.HMPREF0179_01095"/>
<evidence type="ECO:0000256" key="2">
    <source>
        <dbReference type="ARBA" id="ARBA00008290"/>
    </source>
</evidence>
<sequence length="462" mass="50661">MSNEFDFDTKNGWTHYADAASQEQMDVLAARYMDFLSHAKTERETVDLVVEALKAAGFSEDFKKDLVFRTYRGKAVFVARKGKKPLASGVRLISAHTDAPRLDFKQRPLQEQVGIGQAKTHYYGGIRKYQWLARPLALHGVIIKEDGTSIKVVLGEDPGDPVFTIADLLPHLAQKEVTKTVADAFDAEKLNVILGHSPLPSASDTDETAKEQKDPVRANILALLNRKYGIREEDLMSAELQAVPAGPARYVGLDAALIGGYGQDDRVCVFTALSAFLDAQAPEHANCLIFWDKEEIGSEGSTGAQGRFLEYCMEDLTEAWEPGTKVRDVFQNSTAVSGDVHAATDPDWQELHEKLNASIIGHGPTFCKFTGSRGKYGANDAHPEYIGWLRGVLNRKNIPWQMAELGKVDHGGGGTVALYLAAYGMDTIDLGPAVLSMHSPFELLSKADLYSTKLAYQAILEA</sequence>
<protein>
    <recommendedName>
        <fullName evidence="10">M18 family aminopeptidase</fullName>
        <ecNumber evidence="10">3.4.11.-</ecNumber>
    </recommendedName>
</protein>
<keyword evidence="5 9" id="KW-0479">Metal-binding</keyword>
<comment type="caution">
    <text evidence="11">The sequence shown here is derived from an EMBL/GenBank/DDBJ whole genome shotgun (WGS) entry which is preliminary data.</text>
</comment>
<evidence type="ECO:0000313" key="11">
    <source>
        <dbReference type="EMBL" id="EFV45091.1"/>
    </source>
</evidence>
<comment type="cofactor">
    <cofactor evidence="1 10">
        <name>Zn(2+)</name>
        <dbReference type="ChEBI" id="CHEBI:29105"/>
    </cofactor>
</comment>
<reference evidence="11 12" key="1">
    <citation type="submission" date="2010-10" db="EMBL/GenBank/DDBJ databases">
        <authorList>
            <consortium name="The Broad Institute Genome Sequencing Platform"/>
            <person name="Ward D."/>
            <person name="Earl A."/>
            <person name="Feldgarden M."/>
            <person name="Young S.K."/>
            <person name="Gargeya S."/>
            <person name="Zeng Q."/>
            <person name="Alvarado L."/>
            <person name="Berlin A."/>
            <person name="Bochicchio J."/>
            <person name="Chapman S.B."/>
            <person name="Chen Z."/>
            <person name="Freedman E."/>
            <person name="Gellesch M."/>
            <person name="Goldberg J."/>
            <person name="Griggs A."/>
            <person name="Gujja S."/>
            <person name="Heilman E."/>
            <person name="Heiman D."/>
            <person name="Howarth C."/>
            <person name="Mehta T."/>
            <person name="Neiman D."/>
            <person name="Pearson M."/>
            <person name="Roberts A."/>
            <person name="Saif S."/>
            <person name="Shea T."/>
            <person name="Shenoy N."/>
            <person name="Sisk P."/>
            <person name="Stolte C."/>
            <person name="Sykes S."/>
            <person name="White J."/>
            <person name="Yandava C."/>
            <person name="Allen-Vercoe E."/>
            <person name="Sibley C."/>
            <person name="Ambrose C.E."/>
            <person name="Strauss J."/>
            <person name="Daigneault M."/>
            <person name="Haas B."/>
            <person name="Nusbaum C."/>
            <person name="Birren B."/>
        </authorList>
    </citation>
    <scope>NUCLEOTIDE SEQUENCE [LARGE SCALE GENOMIC DNA]</scope>
    <source>
        <strain evidence="11 12">3_1_6</strain>
    </source>
</reference>
<keyword evidence="6 9" id="KW-0378">Hydrolase</keyword>
<evidence type="ECO:0000256" key="8">
    <source>
        <dbReference type="ARBA" id="ARBA00023049"/>
    </source>
</evidence>
<dbReference type="RefSeq" id="WP_005025945.1">
    <property type="nucleotide sequence ID" value="NZ_KE150238.1"/>
</dbReference>
<evidence type="ECO:0000313" key="12">
    <source>
        <dbReference type="Proteomes" id="UP000006034"/>
    </source>
</evidence>
<keyword evidence="12" id="KW-1185">Reference proteome</keyword>
<reference evidence="11 12" key="2">
    <citation type="submission" date="2013-04" db="EMBL/GenBank/DDBJ databases">
        <title>The Genome Sequence of Bilophila wadsworthia 3_1_6.</title>
        <authorList>
            <consortium name="The Broad Institute Genomics Platform"/>
            <person name="Earl A."/>
            <person name="Ward D."/>
            <person name="Feldgarden M."/>
            <person name="Gevers D."/>
            <person name="Sibley C."/>
            <person name="Strauss J."/>
            <person name="Allen-Vercoe E."/>
            <person name="Walker B."/>
            <person name="Young S."/>
            <person name="Zeng Q."/>
            <person name="Gargeya S."/>
            <person name="Fitzgerald M."/>
            <person name="Haas B."/>
            <person name="Abouelleil A."/>
            <person name="Allen A.W."/>
            <person name="Alvarado L."/>
            <person name="Arachchi H.M."/>
            <person name="Berlin A.M."/>
            <person name="Chapman S.B."/>
            <person name="Gainer-Dewar J."/>
            <person name="Goldberg J."/>
            <person name="Griggs A."/>
            <person name="Gujja S."/>
            <person name="Hansen M."/>
            <person name="Howarth C."/>
            <person name="Imamovic A."/>
            <person name="Ireland A."/>
            <person name="Larimer J."/>
            <person name="McCowan C."/>
            <person name="Murphy C."/>
            <person name="Pearson M."/>
            <person name="Poon T.W."/>
            <person name="Priest M."/>
            <person name="Roberts A."/>
            <person name="Saif S."/>
            <person name="Shea T."/>
            <person name="Sisk P."/>
            <person name="Sykes S."/>
            <person name="Wortman J."/>
            <person name="Nusbaum C."/>
            <person name="Birren B."/>
        </authorList>
    </citation>
    <scope>NUCLEOTIDE SEQUENCE [LARGE SCALE GENOMIC DNA]</scope>
    <source>
        <strain evidence="11 12">3_1_6</strain>
    </source>
</reference>
<keyword evidence="4 9" id="KW-0645">Protease</keyword>
<dbReference type="GO" id="GO:0004177">
    <property type="term" value="F:aminopeptidase activity"/>
    <property type="evidence" value="ECO:0007669"/>
    <property type="project" value="UniProtKB-KW"/>
</dbReference>
<dbReference type="InterPro" id="IPR023358">
    <property type="entry name" value="Peptidase_M18_dom2"/>
</dbReference>
<dbReference type="GO" id="GO:0008237">
    <property type="term" value="F:metallopeptidase activity"/>
    <property type="evidence" value="ECO:0007669"/>
    <property type="project" value="UniProtKB-KW"/>
</dbReference>
<evidence type="ECO:0000256" key="6">
    <source>
        <dbReference type="ARBA" id="ARBA00022801"/>
    </source>
</evidence>
<dbReference type="Pfam" id="PF02127">
    <property type="entry name" value="Peptidase_M18"/>
    <property type="match status" value="1"/>
</dbReference>